<dbReference type="EMBL" id="PXNS01000013">
    <property type="protein sequence ID" value="PTL92029.1"/>
    <property type="molecule type" value="Genomic_DNA"/>
</dbReference>
<name>A0ABX5ISI1_9GAMM</name>
<comment type="caution">
    <text evidence="1">The sequence shown here is derived from an EMBL/GenBank/DDBJ whole genome shotgun (WGS) entry which is preliminary data.</text>
</comment>
<gene>
    <name evidence="1" type="ORF">C6W88_18480</name>
</gene>
<keyword evidence="2" id="KW-1185">Reference proteome</keyword>
<reference evidence="1 2" key="1">
    <citation type="submission" date="2018-03" db="EMBL/GenBank/DDBJ databases">
        <authorList>
            <person name="Zhou J."/>
            <person name="Li X."/>
            <person name="Xue M."/>
            <person name="Yin J."/>
        </authorList>
    </citation>
    <scope>NUCLEOTIDE SEQUENCE [LARGE SCALE GENOMIC DNA]</scope>
    <source>
        <strain evidence="1 2">SYSU ZJ2214</strain>
    </source>
</reference>
<accession>A0ABX5ISI1</accession>
<organism evidence="1 2">
    <name type="scientific">Halomonas litopenaei</name>
    <dbReference type="NCBI Taxonomy" id="2109328"/>
    <lineage>
        <taxon>Bacteria</taxon>
        <taxon>Pseudomonadati</taxon>
        <taxon>Pseudomonadota</taxon>
        <taxon>Gammaproteobacteria</taxon>
        <taxon>Oceanospirillales</taxon>
        <taxon>Halomonadaceae</taxon>
        <taxon>Halomonas</taxon>
    </lineage>
</organism>
<protein>
    <submittedName>
        <fullName evidence="1">Uncharacterized protein</fullName>
    </submittedName>
</protein>
<proteinExistence type="predicted"/>
<dbReference type="RefSeq" id="WP_108133531.1">
    <property type="nucleotide sequence ID" value="NZ_PXNS01000013.1"/>
</dbReference>
<evidence type="ECO:0000313" key="2">
    <source>
        <dbReference type="Proteomes" id="UP000241895"/>
    </source>
</evidence>
<sequence length="164" mass="18644">MEEEKNGLELLFKGVTVEMTWEKYDEAFESRGPAPLDGRWEDISKIATNDIKINILVTVPDLEGMELGLKLEIGEEKNDDYAVLFIENHIKTVAPTILEERDGGNLSNEESLNIEILKNNSYHCISIEKHMHSNIPPKPLTLHVGSINQNRPIDIKTDSFTMRI</sequence>
<dbReference type="Proteomes" id="UP000241895">
    <property type="component" value="Unassembled WGS sequence"/>
</dbReference>
<evidence type="ECO:0000313" key="1">
    <source>
        <dbReference type="EMBL" id="PTL92029.1"/>
    </source>
</evidence>